<proteinExistence type="inferred from homology"/>
<dbReference type="PANTHER" id="PTHR43318">
    <property type="entry name" value="UDP-N-ACETYLGLUCOSAMINE 4,6-DEHYDRATASE"/>
    <property type="match status" value="1"/>
</dbReference>
<dbReference type="SUPFAM" id="SSF51735">
    <property type="entry name" value="NAD(P)-binding Rossmann-fold domains"/>
    <property type="match status" value="1"/>
</dbReference>
<sequence>MNLEGLSVLVTGGSGSFGQKFTEMALPLGPRRLIIYSRDELKQEEMRRRFGDADPLRYFIGDVRDEARLRRALEGVDIVVHAAALKQVPAAEYNPAEAVKTNIIGTLNLVEAALDCGVGKVLGLSSDKAVAPLNLYGATKLVMEKLLIQANSYRGPNRLTAFACTRYGNVIGSRGSVAPLFQEQARTGRVTVTHKDMTRFWLTLEQGVEFVLACLERMKGGEVFVPKVPSMRVVDVAWALAPDAEVEIIGIRPGEKLHEAMVAPGEQALDIGSCYVILPSHVTGWEGKGIMMPPMWSYTSDTNKQWLTNEAFKTLLEGA</sequence>
<dbReference type="NCBIfam" id="TIGR03589">
    <property type="entry name" value="PseB"/>
    <property type="match status" value="1"/>
</dbReference>
<accession>A0A0F9WTB3</accession>
<dbReference type="Gene3D" id="3.40.50.720">
    <property type="entry name" value="NAD(P)-binding Rossmann-like Domain"/>
    <property type="match status" value="1"/>
</dbReference>
<dbReference type="InterPro" id="IPR036291">
    <property type="entry name" value="NAD(P)-bd_dom_sf"/>
</dbReference>
<name>A0A0F9WTB3_9ZZZZ</name>
<dbReference type="AlphaFoldDB" id="A0A0F9WTB3"/>
<dbReference type="Pfam" id="PF02719">
    <property type="entry name" value="Polysacc_synt_2"/>
    <property type="match status" value="1"/>
</dbReference>
<evidence type="ECO:0000259" key="2">
    <source>
        <dbReference type="Pfam" id="PF02719"/>
    </source>
</evidence>
<dbReference type="InterPro" id="IPR003869">
    <property type="entry name" value="Polysac_CapD-like"/>
</dbReference>
<feature type="domain" description="Polysaccharide biosynthesis protein CapD-like" evidence="2">
    <location>
        <begin position="8"/>
        <end position="268"/>
    </location>
</feature>
<comment type="caution">
    <text evidence="3">The sequence shown here is derived from an EMBL/GenBank/DDBJ whole genome shotgun (WGS) entry which is preliminary data.</text>
</comment>
<protein>
    <recommendedName>
        <fullName evidence="2">Polysaccharide biosynthesis protein CapD-like domain-containing protein</fullName>
    </recommendedName>
</protein>
<dbReference type="PANTHER" id="PTHR43318:SF2">
    <property type="entry name" value="UDP-N-ACETYLGLUCOSAMINE 4,6-DEHYDRATASE (INVERTING)"/>
    <property type="match status" value="1"/>
</dbReference>
<evidence type="ECO:0000313" key="3">
    <source>
        <dbReference type="EMBL" id="KKN82068.1"/>
    </source>
</evidence>
<dbReference type="InterPro" id="IPR020025">
    <property type="entry name" value="PseB"/>
</dbReference>
<gene>
    <name evidence="3" type="ORF">LCGC14_0313350</name>
</gene>
<dbReference type="CDD" id="cd05237">
    <property type="entry name" value="UDP_invert_4-6DH_SDR_e"/>
    <property type="match status" value="1"/>
</dbReference>
<comment type="similarity">
    <text evidence="1">Belongs to the polysaccharide synthase family.</text>
</comment>
<organism evidence="3">
    <name type="scientific">marine sediment metagenome</name>
    <dbReference type="NCBI Taxonomy" id="412755"/>
    <lineage>
        <taxon>unclassified sequences</taxon>
        <taxon>metagenomes</taxon>
        <taxon>ecological metagenomes</taxon>
    </lineage>
</organism>
<dbReference type="InterPro" id="IPR051203">
    <property type="entry name" value="Polysaccharide_Synthase-Rel"/>
</dbReference>
<reference evidence="3" key="1">
    <citation type="journal article" date="2015" name="Nature">
        <title>Complex archaea that bridge the gap between prokaryotes and eukaryotes.</title>
        <authorList>
            <person name="Spang A."/>
            <person name="Saw J.H."/>
            <person name="Jorgensen S.L."/>
            <person name="Zaremba-Niedzwiedzka K."/>
            <person name="Martijn J."/>
            <person name="Lind A.E."/>
            <person name="van Eijk R."/>
            <person name="Schleper C."/>
            <person name="Guy L."/>
            <person name="Ettema T.J."/>
        </authorList>
    </citation>
    <scope>NUCLEOTIDE SEQUENCE</scope>
</reference>
<dbReference type="EMBL" id="LAZR01000206">
    <property type="protein sequence ID" value="KKN82068.1"/>
    <property type="molecule type" value="Genomic_DNA"/>
</dbReference>
<evidence type="ECO:0000256" key="1">
    <source>
        <dbReference type="ARBA" id="ARBA00007430"/>
    </source>
</evidence>